<dbReference type="GO" id="GO:0004519">
    <property type="term" value="F:endonuclease activity"/>
    <property type="evidence" value="ECO:0007669"/>
    <property type="project" value="UniProtKB-KW"/>
</dbReference>
<protein>
    <submittedName>
        <fullName evidence="6">Restriction endonuclease subunit S</fullName>
        <ecNumber evidence="6">3.1.21.-</ecNumber>
    </submittedName>
</protein>
<dbReference type="InterPro" id="IPR000055">
    <property type="entry name" value="Restrct_endonuc_typeI_TRD"/>
</dbReference>
<reference evidence="6 7" key="1">
    <citation type="submission" date="2022-07" db="EMBL/GenBank/DDBJ databases">
        <title>Methylomonas rivi sp. nov., Methylomonas rosea sp. nov., Methylomonas aureus sp. nov. and Methylomonas subterranea sp. nov., four novel methanotrophs isolated from a freshwater creek and the deep terrestrial subsurface.</title>
        <authorList>
            <person name="Abin C."/>
            <person name="Sankaranarayanan K."/>
            <person name="Garner C."/>
            <person name="Sindelar R."/>
            <person name="Kotary K."/>
            <person name="Garner R."/>
            <person name="Barclay S."/>
            <person name="Lawson P."/>
            <person name="Krumholz L."/>
        </authorList>
    </citation>
    <scope>NUCLEOTIDE SEQUENCE [LARGE SCALE GENOMIC DNA]</scope>
    <source>
        <strain evidence="6 7">SURF-2</strain>
    </source>
</reference>
<proteinExistence type="inferred from homology"/>
<dbReference type="SUPFAM" id="SSF116734">
    <property type="entry name" value="DNA methylase specificity domain"/>
    <property type="match status" value="2"/>
</dbReference>
<evidence type="ECO:0000313" key="7">
    <source>
        <dbReference type="Proteomes" id="UP001524499"/>
    </source>
</evidence>
<feature type="region of interest" description="Disordered" evidence="4">
    <location>
        <begin position="19"/>
        <end position="52"/>
    </location>
</feature>
<keyword evidence="6" id="KW-0378">Hydrolase</keyword>
<dbReference type="Proteomes" id="UP001524499">
    <property type="component" value="Unassembled WGS sequence"/>
</dbReference>
<evidence type="ECO:0000259" key="5">
    <source>
        <dbReference type="Pfam" id="PF01420"/>
    </source>
</evidence>
<evidence type="ECO:0000256" key="3">
    <source>
        <dbReference type="ARBA" id="ARBA00023125"/>
    </source>
</evidence>
<keyword evidence="3" id="KW-0238">DNA-binding</keyword>
<organism evidence="6 7">
    <name type="scientific">Methylomonas subterranea</name>
    <dbReference type="NCBI Taxonomy" id="2952225"/>
    <lineage>
        <taxon>Bacteria</taxon>
        <taxon>Pseudomonadati</taxon>
        <taxon>Pseudomonadota</taxon>
        <taxon>Gammaproteobacteria</taxon>
        <taxon>Methylococcales</taxon>
        <taxon>Methylococcaceae</taxon>
        <taxon>Methylomonas</taxon>
    </lineage>
</organism>
<dbReference type="PANTHER" id="PTHR43140">
    <property type="entry name" value="TYPE-1 RESTRICTION ENZYME ECOKI SPECIFICITY PROTEIN"/>
    <property type="match status" value="1"/>
</dbReference>
<dbReference type="EC" id="3.1.21.-" evidence="6"/>
<feature type="domain" description="Type I restriction modification DNA specificity" evidence="5">
    <location>
        <begin position="402"/>
        <end position="580"/>
    </location>
</feature>
<evidence type="ECO:0000313" key="6">
    <source>
        <dbReference type="EMBL" id="MCQ8102731.1"/>
    </source>
</evidence>
<evidence type="ECO:0000256" key="2">
    <source>
        <dbReference type="ARBA" id="ARBA00022747"/>
    </source>
</evidence>
<keyword evidence="2" id="KW-0680">Restriction system</keyword>
<accession>A0ABT1TB90</accession>
<comment type="similarity">
    <text evidence="1">Belongs to the type-I restriction system S methylase family.</text>
</comment>
<evidence type="ECO:0000256" key="4">
    <source>
        <dbReference type="SAM" id="MobiDB-lite"/>
    </source>
</evidence>
<dbReference type="GO" id="GO:0016787">
    <property type="term" value="F:hydrolase activity"/>
    <property type="evidence" value="ECO:0007669"/>
    <property type="project" value="UniProtKB-KW"/>
</dbReference>
<sequence>MNEFISQHLAICTTAIASKSNSGRGRKSPSPAHPIGHKGEGRGEGNPTNTRNAKYTAYGIKKLRELILELAVRGKLVTQDPNDEPARTLLDKIYLQKTRLIDEGKLKPQKGLPEISEEEMPPHLPTGWELVRLGEIINVLNGRAYKKHEMLQEGTPLLRVGNLFTSNEWYYSDLELEPDKYIDNGDLIYAWSASFGPFIWQGGKAIYHYHIWKLDLYDPSCLDKQFLFYFFTSITEKIKASGNGIAMIHMTKERMEKLILEIPPLAEQHRIVAKVDELMALCDQLEQQQTDHLAAHQTLVQTLLDTLTQAADAAEFEQAWSRIADHFETLFTTESSIDQLKQTLLQLAVMGKLVPQDQNDEPISVLLERDAKQKEKTGKQGNLKNEKELSEILADEKPFQLPSNWRWVRLDDLSPEFQNGASSRGDKSGKEIIVLRLADIDNWKVSLRDTRTLTILEQSIAKYSLQKNDVLIIRVNGSADIVGRFVLCDESYGAIYCDHFIRLRFPREILVPGYLVLLGLSDLVRNRIKHLFISTAGQKTVNQKHIGSLVVSVPPIYEQHRIVAKVDELMALCDALKARIAAAQTTQLQLADAIVEQAVA</sequence>
<dbReference type="InterPro" id="IPR044946">
    <property type="entry name" value="Restrct_endonuc_typeI_TRD_sf"/>
</dbReference>
<gene>
    <name evidence="6" type="ORF">NP590_01330</name>
</gene>
<keyword evidence="7" id="KW-1185">Reference proteome</keyword>
<feature type="domain" description="Type I restriction modification DNA specificity" evidence="5">
    <location>
        <begin position="125"/>
        <end position="292"/>
    </location>
</feature>
<dbReference type="EMBL" id="JANIBJ010000002">
    <property type="protein sequence ID" value="MCQ8102731.1"/>
    <property type="molecule type" value="Genomic_DNA"/>
</dbReference>
<dbReference type="Pfam" id="PF01420">
    <property type="entry name" value="Methylase_S"/>
    <property type="match status" value="2"/>
</dbReference>
<dbReference type="InterPro" id="IPR051212">
    <property type="entry name" value="Type-I_RE_S_subunit"/>
</dbReference>
<dbReference type="CDD" id="cd17523">
    <property type="entry name" value="RMtype1_S_StySPI-TRD2-CR2_like"/>
    <property type="match status" value="1"/>
</dbReference>
<name>A0ABT1TB90_9GAMM</name>
<keyword evidence="6" id="KW-0255">Endonuclease</keyword>
<keyword evidence="6" id="KW-0540">Nuclease</keyword>
<evidence type="ECO:0000256" key="1">
    <source>
        <dbReference type="ARBA" id="ARBA00010923"/>
    </source>
</evidence>
<dbReference type="Gene3D" id="3.90.220.20">
    <property type="entry name" value="DNA methylase specificity domains"/>
    <property type="match status" value="2"/>
</dbReference>
<comment type="caution">
    <text evidence="6">The sequence shown here is derived from an EMBL/GenBank/DDBJ whole genome shotgun (WGS) entry which is preliminary data.</text>
</comment>
<dbReference type="PANTHER" id="PTHR43140:SF1">
    <property type="entry name" value="TYPE I RESTRICTION ENZYME ECOKI SPECIFICITY SUBUNIT"/>
    <property type="match status" value="1"/>
</dbReference>
<dbReference type="CDD" id="cd17254">
    <property type="entry name" value="RMtype1_S_FclI-TRD1-CR1_like"/>
    <property type="match status" value="1"/>
</dbReference>
<dbReference type="RefSeq" id="WP_256600345.1">
    <property type="nucleotide sequence ID" value="NZ_JANIBJ010000002.1"/>
</dbReference>